<evidence type="ECO:0000313" key="3">
    <source>
        <dbReference type="Proteomes" id="UP001497482"/>
    </source>
</evidence>
<dbReference type="EMBL" id="OZ035830">
    <property type="protein sequence ID" value="CAL1612606.1"/>
    <property type="molecule type" value="Genomic_DNA"/>
</dbReference>
<feature type="region of interest" description="Disordered" evidence="1">
    <location>
        <begin position="20"/>
        <end position="40"/>
    </location>
</feature>
<proteinExistence type="predicted"/>
<feature type="compositionally biased region" description="Basic residues" evidence="1">
    <location>
        <begin position="26"/>
        <end position="35"/>
    </location>
</feature>
<name>A0AAV2MHC7_KNICA</name>
<protein>
    <submittedName>
        <fullName evidence="2">Uncharacterized protein</fullName>
    </submittedName>
</protein>
<dbReference type="AlphaFoldDB" id="A0AAV2MHC7"/>
<organism evidence="2 3">
    <name type="scientific">Knipowitschia caucasica</name>
    <name type="common">Caucasian dwarf goby</name>
    <name type="synonym">Pomatoschistus caucasicus</name>
    <dbReference type="NCBI Taxonomy" id="637954"/>
    <lineage>
        <taxon>Eukaryota</taxon>
        <taxon>Metazoa</taxon>
        <taxon>Chordata</taxon>
        <taxon>Craniata</taxon>
        <taxon>Vertebrata</taxon>
        <taxon>Euteleostomi</taxon>
        <taxon>Actinopterygii</taxon>
        <taxon>Neopterygii</taxon>
        <taxon>Teleostei</taxon>
        <taxon>Neoteleostei</taxon>
        <taxon>Acanthomorphata</taxon>
        <taxon>Gobiaria</taxon>
        <taxon>Gobiiformes</taxon>
        <taxon>Gobioidei</taxon>
        <taxon>Gobiidae</taxon>
        <taxon>Gobiinae</taxon>
        <taxon>Knipowitschia</taxon>
    </lineage>
</organism>
<sequence length="169" mass="18779">MDWNRGGSLSLAYTSSGPRLITRQSDHRKHARVRSARVAEEEPADLGEVSIVRSLRQRLSEQSQVQHQIEQPQPPPMRTENRLIVVNLVSRVSWQSWGRSISSPTRSESRRFCVFSRGLAHPVARKGSSFLSSNAVHSSCRGTDEPCRPCAGPLGHLCAPPPCGPHLHF</sequence>
<reference evidence="2 3" key="1">
    <citation type="submission" date="2024-04" db="EMBL/GenBank/DDBJ databases">
        <authorList>
            <person name="Waldvogel A.-M."/>
            <person name="Schoenle A."/>
        </authorList>
    </citation>
    <scope>NUCLEOTIDE SEQUENCE [LARGE SCALE GENOMIC DNA]</scope>
</reference>
<keyword evidence="3" id="KW-1185">Reference proteome</keyword>
<dbReference type="Proteomes" id="UP001497482">
    <property type="component" value="Chromosome 8"/>
</dbReference>
<accession>A0AAV2MHC7</accession>
<evidence type="ECO:0000313" key="2">
    <source>
        <dbReference type="EMBL" id="CAL1612606.1"/>
    </source>
</evidence>
<gene>
    <name evidence="2" type="ORF">KC01_LOCUS38914</name>
</gene>
<evidence type="ECO:0000256" key="1">
    <source>
        <dbReference type="SAM" id="MobiDB-lite"/>
    </source>
</evidence>